<dbReference type="Proteomes" id="UP000479190">
    <property type="component" value="Unassembled WGS sequence"/>
</dbReference>
<feature type="compositionally biased region" description="Basic and acidic residues" evidence="1">
    <location>
        <begin position="259"/>
        <end position="268"/>
    </location>
</feature>
<name>A0A6H5I3G6_9HYME</name>
<reference evidence="2 3" key="1">
    <citation type="submission" date="2020-02" db="EMBL/GenBank/DDBJ databases">
        <authorList>
            <person name="Ferguson B K."/>
        </authorList>
    </citation>
    <scope>NUCLEOTIDE SEQUENCE [LARGE SCALE GENOMIC DNA]</scope>
</reference>
<protein>
    <submittedName>
        <fullName evidence="2">Uncharacterized protein</fullName>
    </submittedName>
</protein>
<accession>A0A6H5I3G6</accession>
<keyword evidence="3" id="KW-1185">Reference proteome</keyword>
<feature type="region of interest" description="Disordered" evidence="1">
    <location>
        <begin position="242"/>
        <end position="273"/>
    </location>
</feature>
<dbReference type="AlphaFoldDB" id="A0A6H5I3G6"/>
<proteinExistence type="predicted"/>
<sequence length="340" mass="38054">MQMSMTRLLMIMKIDICRVSANAVKRCHSVFGCVNLDWPLASAGSRSISCDPASEHTAAVRLRIILGVHLQRPILVVAELEQRVRPIVVFFEGAEVVQRRQSFCICQIRIGATSQQQLGEPAVRRTMISGESPMSPTRTLGSWPSSRNFSMTCLHLAMQAAEKAEHQNLLTITEIEKDQNSHFMNTTPMISMKKQFNNDTESPFQMESPIEISENAEHHHLQTVAEIEKEDQNSHLMSLLSFNKTSPSTRPPRVPEYPVDGRRDDRSPGGRVGAYDSHIQRLRAGPPDSPHDVEIFSWSRSTLGCPCGLLVRWIHCVLSRALGSTRTGTRTLHSDDVGSY</sequence>
<evidence type="ECO:0000313" key="2">
    <source>
        <dbReference type="EMBL" id="CAB0030395.1"/>
    </source>
</evidence>
<evidence type="ECO:0000256" key="1">
    <source>
        <dbReference type="SAM" id="MobiDB-lite"/>
    </source>
</evidence>
<organism evidence="2 3">
    <name type="scientific">Trichogramma brassicae</name>
    <dbReference type="NCBI Taxonomy" id="86971"/>
    <lineage>
        <taxon>Eukaryota</taxon>
        <taxon>Metazoa</taxon>
        <taxon>Ecdysozoa</taxon>
        <taxon>Arthropoda</taxon>
        <taxon>Hexapoda</taxon>
        <taxon>Insecta</taxon>
        <taxon>Pterygota</taxon>
        <taxon>Neoptera</taxon>
        <taxon>Endopterygota</taxon>
        <taxon>Hymenoptera</taxon>
        <taxon>Apocrita</taxon>
        <taxon>Proctotrupomorpha</taxon>
        <taxon>Chalcidoidea</taxon>
        <taxon>Trichogrammatidae</taxon>
        <taxon>Trichogramma</taxon>
    </lineage>
</organism>
<dbReference type="EMBL" id="CADCXV010000469">
    <property type="protein sequence ID" value="CAB0030395.1"/>
    <property type="molecule type" value="Genomic_DNA"/>
</dbReference>
<gene>
    <name evidence="2" type="ORF">TBRA_LOCUS2397</name>
</gene>
<evidence type="ECO:0000313" key="3">
    <source>
        <dbReference type="Proteomes" id="UP000479190"/>
    </source>
</evidence>